<organism evidence="1 2">
    <name type="scientific">Acinetobacter radioresistens</name>
    <dbReference type="NCBI Taxonomy" id="40216"/>
    <lineage>
        <taxon>Bacteria</taxon>
        <taxon>Pseudomonadati</taxon>
        <taxon>Pseudomonadota</taxon>
        <taxon>Gammaproteobacteria</taxon>
        <taxon>Moraxellales</taxon>
        <taxon>Moraxellaceae</taxon>
        <taxon>Acinetobacter</taxon>
    </lineage>
</organism>
<gene>
    <name evidence="1" type="ORF">DIC32_04455</name>
</gene>
<reference evidence="1 2" key="1">
    <citation type="journal article" date="2018" name="Nat. Biotechnol.">
        <title>A standardized bacterial taxonomy based on genome phylogeny substantially revises the tree of life.</title>
        <authorList>
            <person name="Parks D.H."/>
            <person name="Chuvochina M."/>
            <person name="Waite D.W."/>
            <person name="Rinke C."/>
            <person name="Skarshewski A."/>
            <person name="Chaumeil P.A."/>
            <person name="Hugenholtz P."/>
        </authorList>
    </citation>
    <scope>NUCLEOTIDE SEQUENCE [LARGE SCALE GENOMIC DNA]</scope>
    <source>
        <strain evidence="1">UBA10045</strain>
    </source>
</reference>
<dbReference type="EMBL" id="DPXL01000057">
    <property type="protein sequence ID" value="HCM30950.1"/>
    <property type="molecule type" value="Genomic_DNA"/>
</dbReference>
<evidence type="ECO:0000313" key="2">
    <source>
        <dbReference type="Proteomes" id="UP000262257"/>
    </source>
</evidence>
<evidence type="ECO:0000313" key="1">
    <source>
        <dbReference type="EMBL" id="HCM30950.1"/>
    </source>
</evidence>
<dbReference type="Proteomes" id="UP000262257">
    <property type="component" value="Unassembled WGS sequence"/>
</dbReference>
<sequence>MEDLTLTITAPITEWCGDCNYQASKSLNGYSGKCPECGSNYIYSHVKKEKVFSVQVSQGRFAMYLSGALAEPQYQYSFTNTPVGDVHVISDDDYDYGCPFQTLDALMYANDVSSSGKAKIKALGDAAFGNSDWKEDQERKIANNRRLELERELYTLNSQFGFYRTKAEVPA</sequence>
<protein>
    <submittedName>
        <fullName evidence="1">Uncharacterized protein</fullName>
    </submittedName>
</protein>
<name>A0A3D3FYU0_ACIRA</name>
<accession>A0A3D3FYU0</accession>
<dbReference type="AlphaFoldDB" id="A0A3D3FYU0"/>
<comment type="caution">
    <text evidence="1">The sequence shown here is derived from an EMBL/GenBank/DDBJ whole genome shotgun (WGS) entry which is preliminary data.</text>
</comment>
<proteinExistence type="predicted"/>